<reference evidence="1 2" key="1">
    <citation type="submission" date="2012-06" db="EMBL/GenBank/DDBJ databases">
        <title>Finished chromosome of genome of Microcoleus sp. PCC 7113.</title>
        <authorList>
            <consortium name="US DOE Joint Genome Institute"/>
            <person name="Gugger M."/>
            <person name="Coursin T."/>
            <person name="Rippka R."/>
            <person name="Tandeau De Marsac N."/>
            <person name="Huntemann M."/>
            <person name="Wei C.-L."/>
            <person name="Han J."/>
            <person name="Detter J.C."/>
            <person name="Han C."/>
            <person name="Tapia R."/>
            <person name="Chen A."/>
            <person name="Kyrpides N."/>
            <person name="Mavromatis K."/>
            <person name="Markowitz V."/>
            <person name="Szeto E."/>
            <person name="Ivanova N."/>
            <person name="Pagani I."/>
            <person name="Pati A."/>
            <person name="Goodwin L."/>
            <person name="Nordberg H.P."/>
            <person name="Cantor M.N."/>
            <person name="Hua S.X."/>
            <person name="Woyke T."/>
            <person name="Kerfeld C.A."/>
        </authorList>
    </citation>
    <scope>NUCLEOTIDE SEQUENCE [LARGE SCALE GENOMIC DNA]</scope>
    <source>
        <strain evidence="1 2">PCC 7113</strain>
    </source>
</reference>
<dbReference type="Gene3D" id="3.10.450.50">
    <property type="match status" value="1"/>
</dbReference>
<evidence type="ECO:0000313" key="2">
    <source>
        <dbReference type="Proteomes" id="UP000010471"/>
    </source>
</evidence>
<sequence length="129" mass="15611">MDILQILKEDYQRFPADQTYSIYAPDVFFKDPLNQFQGIERYKQMIGFINTWFGAPKLDLHEIHRSEDTIKTRWTLSWTTPLPWRPRISIPGWSELKLNVDELIISHIDYWDCSRWDVLKQHLPFQEKN</sequence>
<dbReference type="InterPro" id="IPR018790">
    <property type="entry name" value="DUF2358"/>
</dbReference>
<dbReference type="Pfam" id="PF10184">
    <property type="entry name" value="DUF2358"/>
    <property type="match status" value="1"/>
</dbReference>
<dbReference type="STRING" id="1173027.Mic7113_3262"/>
<protein>
    <recommendedName>
        <fullName evidence="3">DUF2358 domain-containing protein</fullName>
    </recommendedName>
</protein>
<organism evidence="1 2">
    <name type="scientific">Allocoleopsis franciscana PCC 7113</name>
    <dbReference type="NCBI Taxonomy" id="1173027"/>
    <lineage>
        <taxon>Bacteria</taxon>
        <taxon>Bacillati</taxon>
        <taxon>Cyanobacteriota</taxon>
        <taxon>Cyanophyceae</taxon>
        <taxon>Coleofasciculales</taxon>
        <taxon>Coleofasciculaceae</taxon>
        <taxon>Allocoleopsis</taxon>
        <taxon>Allocoleopsis franciscana</taxon>
    </lineage>
</organism>
<accession>K9WF14</accession>
<dbReference type="PANTHER" id="PTHR34123:SF1">
    <property type="entry name" value="OS04G0578200 PROTEIN"/>
    <property type="match status" value="1"/>
</dbReference>
<dbReference type="InterPro" id="IPR032710">
    <property type="entry name" value="NTF2-like_dom_sf"/>
</dbReference>
<dbReference type="RefSeq" id="WP_015183144.1">
    <property type="nucleotide sequence ID" value="NC_019738.1"/>
</dbReference>
<dbReference type="EMBL" id="CP003630">
    <property type="protein sequence ID" value="AFZ19000.1"/>
    <property type="molecule type" value="Genomic_DNA"/>
</dbReference>
<dbReference type="SUPFAM" id="SSF54427">
    <property type="entry name" value="NTF2-like"/>
    <property type="match status" value="1"/>
</dbReference>
<dbReference type="KEGG" id="mic:Mic7113_3262"/>
<dbReference type="HOGENOM" id="CLU_133730_1_0_3"/>
<dbReference type="Proteomes" id="UP000010471">
    <property type="component" value="Chromosome"/>
</dbReference>
<dbReference type="OrthoDB" id="1115105at2"/>
<dbReference type="PANTHER" id="PTHR34123">
    <property type="entry name" value="OS04G0578200 PROTEIN"/>
    <property type="match status" value="1"/>
</dbReference>
<dbReference type="PATRIC" id="fig|1173027.3.peg.3596"/>
<dbReference type="AlphaFoldDB" id="K9WF14"/>
<proteinExistence type="predicted"/>
<name>K9WF14_9CYAN</name>
<dbReference type="eggNOG" id="COG4319">
    <property type="taxonomic scope" value="Bacteria"/>
</dbReference>
<keyword evidence="2" id="KW-1185">Reference proteome</keyword>
<gene>
    <name evidence="1" type="ORF">Mic7113_3262</name>
</gene>
<evidence type="ECO:0008006" key="3">
    <source>
        <dbReference type="Google" id="ProtNLM"/>
    </source>
</evidence>
<evidence type="ECO:0000313" key="1">
    <source>
        <dbReference type="EMBL" id="AFZ19000.1"/>
    </source>
</evidence>